<keyword evidence="1" id="KW-0812">Transmembrane</keyword>
<comment type="caution">
    <text evidence="2">The sequence shown here is derived from an EMBL/GenBank/DDBJ whole genome shotgun (WGS) entry which is preliminary data.</text>
</comment>
<feature type="transmembrane region" description="Helical" evidence="1">
    <location>
        <begin position="29"/>
        <end position="46"/>
    </location>
</feature>
<evidence type="ECO:0000313" key="3">
    <source>
        <dbReference type="Proteomes" id="UP000529795"/>
    </source>
</evidence>
<reference evidence="2 3" key="1">
    <citation type="submission" date="2020-08" db="EMBL/GenBank/DDBJ databases">
        <title>Genomic Encyclopedia of Type Strains, Phase IV (KMG-IV): sequencing the most valuable type-strain genomes for metagenomic binning, comparative biology and taxonomic classification.</title>
        <authorList>
            <person name="Goeker M."/>
        </authorList>
    </citation>
    <scope>NUCLEOTIDE SEQUENCE [LARGE SCALE GENOMIC DNA]</scope>
    <source>
        <strain evidence="2 3">YC6723</strain>
    </source>
</reference>
<dbReference type="Proteomes" id="UP000529795">
    <property type="component" value="Unassembled WGS sequence"/>
</dbReference>
<name>A0A840FHW8_9SPHN</name>
<keyword evidence="1" id="KW-0472">Membrane</keyword>
<feature type="transmembrane region" description="Helical" evidence="1">
    <location>
        <begin position="6"/>
        <end position="22"/>
    </location>
</feature>
<evidence type="ECO:0000313" key="2">
    <source>
        <dbReference type="EMBL" id="MBB4153548.1"/>
    </source>
</evidence>
<feature type="transmembrane region" description="Helical" evidence="1">
    <location>
        <begin position="52"/>
        <end position="71"/>
    </location>
</feature>
<keyword evidence="3" id="KW-1185">Reference proteome</keyword>
<sequence>MSIPVFFAWMALCCGYAIWRGGAPERIAAGLQMGAYVLTLLLHYAIDAAGYRSASVATAAIDVLLAALAMLGWRSTRFWPLWIAAWQLAAIVAHLAKTIDPAMLASGYAIQAQFWAYPMLAATAAGAWRHRQRLRQGRDDPSWKSAIDPRVAH</sequence>
<dbReference type="RefSeq" id="WP_183983212.1">
    <property type="nucleotide sequence ID" value="NZ_JACIEV010000003.1"/>
</dbReference>
<dbReference type="EMBL" id="JACIEV010000003">
    <property type="protein sequence ID" value="MBB4153548.1"/>
    <property type="molecule type" value="Genomic_DNA"/>
</dbReference>
<proteinExistence type="predicted"/>
<dbReference type="AlphaFoldDB" id="A0A840FHW8"/>
<organism evidence="2 3">
    <name type="scientific">Sphingomonas jinjuensis</name>
    <dbReference type="NCBI Taxonomy" id="535907"/>
    <lineage>
        <taxon>Bacteria</taxon>
        <taxon>Pseudomonadati</taxon>
        <taxon>Pseudomonadota</taxon>
        <taxon>Alphaproteobacteria</taxon>
        <taxon>Sphingomonadales</taxon>
        <taxon>Sphingomonadaceae</taxon>
        <taxon>Sphingomonas</taxon>
    </lineage>
</organism>
<protein>
    <submittedName>
        <fullName evidence="2">Uncharacterized protein</fullName>
    </submittedName>
</protein>
<feature type="transmembrane region" description="Helical" evidence="1">
    <location>
        <begin position="78"/>
        <end position="96"/>
    </location>
</feature>
<feature type="transmembrane region" description="Helical" evidence="1">
    <location>
        <begin position="108"/>
        <end position="128"/>
    </location>
</feature>
<gene>
    <name evidence="2" type="ORF">GGQ80_001450</name>
</gene>
<accession>A0A840FHW8</accession>
<keyword evidence="1" id="KW-1133">Transmembrane helix</keyword>
<evidence type="ECO:0000256" key="1">
    <source>
        <dbReference type="SAM" id="Phobius"/>
    </source>
</evidence>